<evidence type="ECO:0000313" key="1">
    <source>
        <dbReference type="EMBL" id="GBL85809.1"/>
    </source>
</evidence>
<name>A0A4Y2B2V7_ARAVE</name>
<dbReference type="AlphaFoldDB" id="A0A4Y2B2V7"/>
<sequence length="88" mass="10078">MDARADCCGAFSGRDSLGISDNDDSEGWESERWIIDTHRPLAQMNEPRKMTEMSLPFKRIPLVGSVGSRRKRMEKSKVKFTPFSRTIE</sequence>
<dbReference type="Proteomes" id="UP000499080">
    <property type="component" value="Unassembled WGS sequence"/>
</dbReference>
<proteinExistence type="predicted"/>
<accession>A0A4Y2B2V7</accession>
<evidence type="ECO:0000313" key="2">
    <source>
        <dbReference type="Proteomes" id="UP000499080"/>
    </source>
</evidence>
<protein>
    <submittedName>
        <fullName evidence="1">Uncharacterized protein</fullName>
    </submittedName>
</protein>
<organism evidence="1 2">
    <name type="scientific">Araneus ventricosus</name>
    <name type="common">Orbweaver spider</name>
    <name type="synonym">Epeira ventricosa</name>
    <dbReference type="NCBI Taxonomy" id="182803"/>
    <lineage>
        <taxon>Eukaryota</taxon>
        <taxon>Metazoa</taxon>
        <taxon>Ecdysozoa</taxon>
        <taxon>Arthropoda</taxon>
        <taxon>Chelicerata</taxon>
        <taxon>Arachnida</taxon>
        <taxon>Araneae</taxon>
        <taxon>Araneomorphae</taxon>
        <taxon>Entelegynae</taxon>
        <taxon>Araneoidea</taxon>
        <taxon>Araneidae</taxon>
        <taxon>Araneus</taxon>
    </lineage>
</organism>
<dbReference type="EMBL" id="BGPR01000045">
    <property type="protein sequence ID" value="GBL85809.1"/>
    <property type="molecule type" value="Genomic_DNA"/>
</dbReference>
<comment type="caution">
    <text evidence="1">The sequence shown here is derived from an EMBL/GenBank/DDBJ whole genome shotgun (WGS) entry which is preliminary data.</text>
</comment>
<reference evidence="1 2" key="1">
    <citation type="journal article" date="2019" name="Sci. Rep.">
        <title>Orb-weaving spider Araneus ventricosus genome elucidates the spidroin gene catalogue.</title>
        <authorList>
            <person name="Kono N."/>
            <person name="Nakamura H."/>
            <person name="Ohtoshi R."/>
            <person name="Moran D.A.P."/>
            <person name="Shinohara A."/>
            <person name="Yoshida Y."/>
            <person name="Fujiwara M."/>
            <person name="Mori M."/>
            <person name="Tomita M."/>
            <person name="Arakawa K."/>
        </authorList>
    </citation>
    <scope>NUCLEOTIDE SEQUENCE [LARGE SCALE GENOMIC DNA]</scope>
</reference>
<keyword evidence="2" id="KW-1185">Reference proteome</keyword>
<gene>
    <name evidence="1" type="ORF">AVEN_63148_1</name>
</gene>